<protein>
    <recommendedName>
        <fullName evidence="3">UDP-N-acetylglucosamine diphosphorylase</fullName>
        <ecNumber evidence="3">2.7.7.23</ecNumber>
    </recommendedName>
</protein>
<sequence>MTSFETLSNKLGDGQSHVLTYWDQLNDEEKHSLASQIDGINVGLYEQAFKEVQMLKPQSFEQISPISEDRHIVKSELDPKIKDEHWDLGLKAISRGEVGAIVMAGGQATRLGADQPKGTINLGLGLSSTDSLLWIQAARIARLLKLAKEAYPDSSPSIQWLVMTSNSTMEETRNHLVKVVQDVGISMDDVTIFSQAEIPCFDLNGKFLLSSRSSLATAPDGNGGLYAAIRPLLPKLKSRGVKHFHIVCVDNILCRIADPHLIGCAIDMNADCAATTVEKTNPFESVGVVCLESGHVRVLEYSEIPKELAEKRDPNGKLSFRAGSVAMHYFTMDFLEKVSDESVRLPFHVAKKKIPYFDLSTSTVVQPKEPNGIKLEQFVFDVFPHAKQVSLNIRFLVWEVLRHEEFSPLKNAEHVGRDCISTIRRDFASECRRWLARAGVELSGDKYGNPVYISPLVSYAGEDLSKGQISPSNGVIKMTNGLLVENGTVAQTS</sequence>
<dbReference type="SUPFAM" id="SSF53448">
    <property type="entry name" value="Nucleotide-diphospho-sugar transferases"/>
    <property type="match status" value="1"/>
</dbReference>
<evidence type="ECO:0000256" key="3">
    <source>
        <dbReference type="ARBA" id="ARBA00012457"/>
    </source>
</evidence>
<dbReference type="GO" id="GO:0003977">
    <property type="term" value="F:UDP-N-acetylglucosamine diphosphorylase activity"/>
    <property type="evidence" value="ECO:0007669"/>
    <property type="project" value="UniProtKB-EC"/>
</dbReference>
<dbReference type="InterPro" id="IPR039741">
    <property type="entry name" value="UDP-sugar_pyrophosphorylase"/>
</dbReference>
<keyword evidence="7" id="KW-1185">Reference proteome</keyword>
<evidence type="ECO:0000256" key="1">
    <source>
        <dbReference type="ARBA" id="ARBA00005208"/>
    </source>
</evidence>
<dbReference type="CDD" id="cd04193">
    <property type="entry name" value="UDPGlcNAc_PPase"/>
    <property type="match status" value="1"/>
</dbReference>
<comment type="similarity">
    <text evidence="2">Belongs to the UDPGP type 1 family.</text>
</comment>
<keyword evidence="5" id="KW-0548">Nucleotidyltransferase</keyword>
<reference evidence="8" key="1">
    <citation type="submission" date="2022-11" db="UniProtKB">
        <authorList>
            <consortium name="WormBaseParasite"/>
        </authorList>
    </citation>
    <scope>IDENTIFICATION</scope>
</reference>
<accession>A0A914CAA4</accession>
<comment type="catalytic activity">
    <reaction evidence="6">
        <text>N-acetyl-alpha-D-glucosamine 1-phosphate + UTP + H(+) = UDP-N-acetyl-alpha-D-glucosamine + diphosphate</text>
        <dbReference type="Rhea" id="RHEA:13509"/>
        <dbReference type="ChEBI" id="CHEBI:15378"/>
        <dbReference type="ChEBI" id="CHEBI:33019"/>
        <dbReference type="ChEBI" id="CHEBI:46398"/>
        <dbReference type="ChEBI" id="CHEBI:57705"/>
        <dbReference type="ChEBI" id="CHEBI:57776"/>
        <dbReference type="EC" id="2.7.7.23"/>
    </reaction>
</comment>
<evidence type="ECO:0000256" key="2">
    <source>
        <dbReference type="ARBA" id="ARBA00010401"/>
    </source>
</evidence>
<name>A0A914CAA4_9BILA</name>
<evidence type="ECO:0000256" key="6">
    <source>
        <dbReference type="ARBA" id="ARBA00048493"/>
    </source>
</evidence>
<dbReference type="Gene3D" id="3.90.550.10">
    <property type="entry name" value="Spore Coat Polysaccharide Biosynthesis Protein SpsA, Chain A"/>
    <property type="match status" value="1"/>
</dbReference>
<evidence type="ECO:0000313" key="7">
    <source>
        <dbReference type="Proteomes" id="UP000887540"/>
    </source>
</evidence>
<dbReference type="AlphaFoldDB" id="A0A914CAA4"/>
<dbReference type="InterPro" id="IPR029044">
    <property type="entry name" value="Nucleotide-diphossugar_trans"/>
</dbReference>
<evidence type="ECO:0000313" key="8">
    <source>
        <dbReference type="WBParaSite" id="ACRNAN_Path_713.g2680.t2"/>
    </source>
</evidence>
<evidence type="ECO:0000256" key="5">
    <source>
        <dbReference type="ARBA" id="ARBA00022695"/>
    </source>
</evidence>
<dbReference type="PANTHER" id="PTHR11952">
    <property type="entry name" value="UDP- GLUCOSE PYROPHOSPHORYLASE"/>
    <property type="match status" value="1"/>
</dbReference>
<dbReference type="EC" id="2.7.7.23" evidence="3"/>
<keyword evidence="4" id="KW-0808">Transferase</keyword>
<proteinExistence type="inferred from homology"/>
<dbReference type="InterPro" id="IPR002618">
    <property type="entry name" value="UDPGP_fam"/>
</dbReference>
<dbReference type="Pfam" id="PF01704">
    <property type="entry name" value="UDPGP"/>
    <property type="match status" value="1"/>
</dbReference>
<dbReference type="Proteomes" id="UP000887540">
    <property type="component" value="Unplaced"/>
</dbReference>
<evidence type="ECO:0000256" key="4">
    <source>
        <dbReference type="ARBA" id="ARBA00022679"/>
    </source>
</evidence>
<comment type="pathway">
    <text evidence="1">Nucleotide-sugar biosynthesis; UDP-N-acetyl-alpha-D-glucosamine biosynthesis; UDP-N-acetyl-alpha-D-glucosamine from N-acetyl-alpha-D-glucosamine 1-phosphate: step 1/1.</text>
</comment>
<dbReference type="PANTHER" id="PTHR11952:SF2">
    <property type="entry name" value="LD24639P"/>
    <property type="match status" value="1"/>
</dbReference>
<organism evidence="7 8">
    <name type="scientific">Acrobeloides nanus</name>
    <dbReference type="NCBI Taxonomy" id="290746"/>
    <lineage>
        <taxon>Eukaryota</taxon>
        <taxon>Metazoa</taxon>
        <taxon>Ecdysozoa</taxon>
        <taxon>Nematoda</taxon>
        <taxon>Chromadorea</taxon>
        <taxon>Rhabditida</taxon>
        <taxon>Tylenchina</taxon>
        <taxon>Cephalobomorpha</taxon>
        <taxon>Cephaloboidea</taxon>
        <taxon>Cephalobidae</taxon>
        <taxon>Acrobeloides</taxon>
    </lineage>
</organism>
<dbReference type="WBParaSite" id="ACRNAN_Path_713.g2680.t2">
    <property type="protein sequence ID" value="ACRNAN_Path_713.g2680.t2"/>
    <property type="gene ID" value="ACRNAN_Path_713.g2680"/>
</dbReference>